<evidence type="ECO:0000259" key="6">
    <source>
        <dbReference type="Pfam" id="PF00501"/>
    </source>
</evidence>
<dbReference type="InterPro" id="IPR020845">
    <property type="entry name" value="AMP-binding_CS"/>
</dbReference>
<gene>
    <name evidence="8" type="ORF">CQ14_06220</name>
</gene>
<accession>A0A0R3MZF2</accession>
<keyword evidence="4" id="KW-0067">ATP-binding</keyword>
<dbReference type="GO" id="GO:0005524">
    <property type="term" value="F:ATP binding"/>
    <property type="evidence" value="ECO:0007669"/>
    <property type="project" value="UniProtKB-KW"/>
</dbReference>
<dbReference type="GO" id="GO:0004467">
    <property type="term" value="F:long-chain fatty acid-CoA ligase activity"/>
    <property type="evidence" value="ECO:0007669"/>
    <property type="project" value="TreeGrafter"/>
</dbReference>
<dbReference type="RefSeq" id="WP_057858547.1">
    <property type="nucleotide sequence ID" value="NZ_LLYB01000060.1"/>
</dbReference>
<evidence type="ECO:0000256" key="1">
    <source>
        <dbReference type="ARBA" id="ARBA00006432"/>
    </source>
</evidence>
<dbReference type="Gene3D" id="3.30.300.30">
    <property type="match status" value="1"/>
</dbReference>
<protein>
    <submittedName>
        <fullName evidence="8">ATP-dependent acyl-CoA ligase</fullName>
    </submittedName>
</protein>
<comment type="similarity">
    <text evidence="1">Belongs to the ATP-dependent AMP-binding enzyme family.</text>
</comment>
<feature type="compositionally biased region" description="Low complexity" evidence="5">
    <location>
        <begin position="1"/>
        <end position="16"/>
    </location>
</feature>
<dbReference type="SUPFAM" id="SSF56801">
    <property type="entry name" value="Acetyl-CoA synthetase-like"/>
    <property type="match status" value="1"/>
</dbReference>
<name>A0A0R3MZF2_9BRAD</name>
<evidence type="ECO:0000313" key="9">
    <source>
        <dbReference type="Proteomes" id="UP000051660"/>
    </source>
</evidence>
<keyword evidence="2 8" id="KW-0436">Ligase</keyword>
<organism evidence="8 9">
    <name type="scientific">Bradyrhizobium lablabi</name>
    <dbReference type="NCBI Taxonomy" id="722472"/>
    <lineage>
        <taxon>Bacteria</taxon>
        <taxon>Pseudomonadati</taxon>
        <taxon>Pseudomonadota</taxon>
        <taxon>Alphaproteobacteria</taxon>
        <taxon>Hyphomicrobiales</taxon>
        <taxon>Nitrobacteraceae</taxon>
        <taxon>Bradyrhizobium</taxon>
    </lineage>
</organism>
<evidence type="ECO:0000259" key="7">
    <source>
        <dbReference type="Pfam" id="PF13193"/>
    </source>
</evidence>
<dbReference type="GO" id="GO:0005324">
    <property type="term" value="F:long-chain fatty acid transmembrane transporter activity"/>
    <property type="evidence" value="ECO:0007669"/>
    <property type="project" value="TreeGrafter"/>
</dbReference>
<dbReference type="Gene3D" id="3.40.50.12780">
    <property type="entry name" value="N-terminal domain of ligase-like"/>
    <property type="match status" value="1"/>
</dbReference>
<dbReference type="PROSITE" id="PS00455">
    <property type="entry name" value="AMP_BINDING"/>
    <property type="match status" value="1"/>
</dbReference>
<evidence type="ECO:0000256" key="3">
    <source>
        <dbReference type="ARBA" id="ARBA00022741"/>
    </source>
</evidence>
<feature type="domain" description="AMP-binding enzyme C-terminal" evidence="7">
    <location>
        <begin position="442"/>
        <end position="517"/>
    </location>
</feature>
<proteinExistence type="inferred from homology"/>
<evidence type="ECO:0000256" key="2">
    <source>
        <dbReference type="ARBA" id="ARBA00022598"/>
    </source>
</evidence>
<dbReference type="InterPro" id="IPR042099">
    <property type="entry name" value="ANL_N_sf"/>
</dbReference>
<feature type="domain" description="AMP-dependent synthetase/ligase" evidence="6">
    <location>
        <begin position="37"/>
        <end position="382"/>
    </location>
</feature>
<feature type="region of interest" description="Disordered" evidence="5">
    <location>
        <begin position="1"/>
        <end position="22"/>
    </location>
</feature>
<evidence type="ECO:0000256" key="4">
    <source>
        <dbReference type="ARBA" id="ARBA00022840"/>
    </source>
</evidence>
<dbReference type="GO" id="GO:0005886">
    <property type="term" value="C:plasma membrane"/>
    <property type="evidence" value="ECO:0007669"/>
    <property type="project" value="TreeGrafter"/>
</dbReference>
<sequence length="544" mass="58763">MQAGSGSAAGQRRGGSIWPQAAGRFPPADRILSTILTRQAAQYRDRTLFVFGETRWSFAETASIAAASAGRLTRAGIRAGDRVALMCSNRPEFLEIYLGCAWMGAVTVPINTALRGIQLSHILRNSTPKLLAIEACFMPAIETLESDVAPPDLVWTIGEDGALPGSTSPLPALGEAAPPAPVRPDDTVAILYTSGTTGPSKGVCCPQAQMFWWGVYSARALGIVEGDVLFTTLPLFHTNALNAFYQALLNGCTYVLEPKFSASGFWAAARRHQATVGYLLGAMAVMLLAQPPSANDTAHFVRVALGGGVPGQFHGPFLERFGVPLLDGYGSTETNFVFAGTIPSDRPGTMGYLAEGVEACIAGPDDEPLPDGEAGELLLRAGELLAFATGYFEMPDKTAEAWRNRWFHTGDRVVRDADGHYRFVDRMKDSIRRRGENVSSWEVEQVLLKHPAIAACAIYPLPSELGEDEVAAAIQLEAGHALEPIDVVRHCEGKMAYFAVPRFVRIVSEMPLTENGKIRKVALREAGRTPDTWDRDAAGYEPRR</sequence>
<dbReference type="CDD" id="cd05934">
    <property type="entry name" value="FACL_DitJ_like"/>
    <property type="match status" value="1"/>
</dbReference>
<keyword evidence="3" id="KW-0547">Nucleotide-binding</keyword>
<dbReference type="NCBIfam" id="NF004808">
    <property type="entry name" value="PRK06155.1"/>
    <property type="match status" value="1"/>
</dbReference>
<dbReference type="AlphaFoldDB" id="A0A0R3MZF2"/>
<evidence type="ECO:0000313" key="8">
    <source>
        <dbReference type="EMBL" id="KRR24970.1"/>
    </source>
</evidence>
<dbReference type="Proteomes" id="UP000051660">
    <property type="component" value="Unassembled WGS sequence"/>
</dbReference>
<comment type="caution">
    <text evidence="8">The sequence shown here is derived from an EMBL/GenBank/DDBJ whole genome shotgun (WGS) entry which is preliminary data.</text>
</comment>
<dbReference type="OrthoDB" id="7315605at2"/>
<dbReference type="InterPro" id="IPR000873">
    <property type="entry name" value="AMP-dep_synth/lig_dom"/>
</dbReference>
<dbReference type="InterPro" id="IPR025110">
    <property type="entry name" value="AMP-bd_C"/>
</dbReference>
<reference evidence="8 9" key="1">
    <citation type="submission" date="2014-03" db="EMBL/GenBank/DDBJ databases">
        <title>Bradyrhizobium valentinum sp. nov., isolated from effective nodules of Lupinus mariae-josephae, a lupine endemic of basic-lime soils in Eastern Spain.</title>
        <authorList>
            <person name="Duran D."/>
            <person name="Rey L."/>
            <person name="Navarro A."/>
            <person name="Busquets A."/>
            <person name="Imperial J."/>
            <person name="Ruiz-Argueso T."/>
        </authorList>
    </citation>
    <scope>NUCLEOTIDE SEQUENCE [LARGE SCALE GENOMIC DNA]</scope>
    <source>
        <strain evidence="8 9">CCBAU 23086</strain>
    </source>
</reference>
<dbReference type="PANTHER" id="PTHR43107">
    <property type="entry name" value="LONG-CHAIN FATTY ACID TRANSPORT PROTEIN"/>
    <property type="match status" value="1"/>
</dbReference>
<dbReference type="InterPro" id="IPR045851">
    <property type="entry name" value="AMP-bd_C_sf"/>
</dbReference>
<dbReference type="EMBL" id="LLYB01000060">
    <property type="protein sequence ID" value="KRR24970.1"/>
    <property type="molecule type" value="Genomic_DNA"/>
</dbReference>
<dbReference type="GO" id="GO:0044539">
    <property type="term" value="P:long-chain fatty acid import into cell"/>
    <property type="evidence" value="ECO:0007669"/>
    <property type="project" value="TreeGrafter"/>
</dbReference>
<evidence type="ECO:0000256" key="5">
    <source>
        <dbReference type="SAM" id="MobiDB-lite"/>
    </source>
</evidence>
<dbReference type="Pfam" id="PF00501">
    <property type="entry name" value="AMP-binding"/>
    <property type="match status" value="1"/>
</dbReference>
<dbReference type="PANTHER" id="PTHR43107:SF15">
    <property type="entry name" value="FATTY ACID TRANSPORT PROTEIN 3, ISOFORM A"/>
    <property type="match status" value="1"/>
</dbReference>
<dbReference type="Pfam" id="PF13193">
    <property type="entry name" value="AMP-binding_C"/>
    <property type="match status" value="1"/>
</dbReference>